<sequence length="139" mass="15771">MKLYSFSLILLVVVASVICPSILFSSGQPFPETNNKVHYDKLTGKKEINLLYQKLRAGYAFDKLAQQYSQDYGSYTSGGNLGWQKLDQFVPVFSKTVDGITKAQFSKPFKTEFGYHIVQLLDKKEGEVLVRHILLKVND</sequence>
<dbReference type="SUPFAM" id="SSF54534">
    <property type="entry name" value="FKBP-like"/>
    <property type="match status" value="1"/>
</dbReference>
<dbReference type="InterPro" id="IPR050245">
    <property type="entry name" value="PrsA_foldase"/>
</dbReference>
<keyword evidence="1" id="KW-0413">Isomerase</keyword>
<dbReference type="RefSeq" id="WP_157583856.1">
    <property type="nucleotide sequence ID" value="NZ_WPIN01000002.1"/>
</dbReference>
<accession>A0A7K1S7N4</accession>
<dbReference type="InterPro" id="IPR046357">
    <property type="entry name" value="PPIase_dom_sf"/>
</dbReference>
<dbReference type="PROSITE" id="PS01096">
    <property type="entry name" value="PPIC_PPIASE_1"/>
    <property type="match status" value="1"/>
</dbReference>
<organism evidence="3 4">
    <name type="scientific">Spirosoma arboris</name>
    <dbReference type="NCBI Taxonomy" id="2682092"/>
    <lineage>
        <taxon>Bacteria</taxon>
        <taxon>Pseudomonadati</taxon>
        <taxon>Bacteroidota</taxon>
        <taxon>Cytophagia</taxon>
        <taxon>Cytophagales</taxon>
        <taxon>Cytophagaceae</taxon>
        <taxon>Spirosoma</taxon>
    </lineage>
</organism>
<dbReference type="PANTHER" id="PTHR47245">
    <property type="entry name" value="PEPTIDYLPROLYL ISOMERASE"/>
    <property type="match status" value="1"/>
</dbReference>
<keyword evidence="1" id="KW-0697">Rotamase</keyword>
<dbReference type="InterPro" id="IPR023058">
    <property type="entry name" value="PPIase_PpiC_CS"/>
</dbReference>
<name>A0A7K1S7N4_9BACT</name>
<comment type="caution">
    <text evidence="3">The sequence shown here is derived from an EMBL/GenBank/DDBJ whole genome shotgun (WGS) entry which is preliminary data.</text>
</comment>
<reference evidence="3 4" key="1">
    <citation type="submission" date="2019-12" db="EMBL/GenBank/DDBJ databases">
        <title>Spirosoma sp. HMF4905 genome sequencing and assembly.</title>
        <authorList>
            <person name="Kang H."/>
            <person name="Cha I."/>
            <person name="Kim H."/>
            <person name="Joh K."/>
        </authorList>
    </citation>
    <scope>NUCLEOTIDE SEQUENCE [LARGE SCALE GENOMIC DNA]</scope>
    <source>
        <strain evidence="3 4">HMF4905</strain>
    </source>
</reference>
<dbReference type="InterPro" id="IPR000297">
    <property type="entry name" value="PPIase_PpiC"/>
</dbReference>
<proteinExistence type="predicted"/>
<dbReference type="GO" id="GO:0003755">
    <property type="term" value="F:peptidyl-prolyl cis-trans isomerase activity"/>
    <property type="evidence" value="ECO:0007669"/>
    <property type="project" value="UniProtKB-KW"/>
</dbReference>
<dbReference type="EMBL" id="WPIN01000002">
    <property type="protein sequence ID" value="MVM29618.1"/>
    <property type="molecule type" value="Genomic_DNA"/>
</dbReference>
<dbReference type="Gene3D" id="3.10.50.40">
    <property type="match status" value="1"/>
</dbReference>
<dbReference type="Proteomes" id="UP000436006">
    <property type="component" value="Unassembled WGS sequence"/>
</dbReference>
<dbReference type="PROSITE" id="PS50198">
    <property type="entry name" value="PPIC_PPIASE_2"/>
    <property type="match status" value="1"/>
</dbReference>
<evidence type="ECO:0000259" key="2">
    <source>
        <dbReference type="PROSITE" id="PS50198"/>
    </source>
</evidence>
<dbReference type="Pfam" id="PF00639">
    <property type="entry name" value="Rotamase"/>
    <property type="match status" value="1"/>
</dbReference>
<protein>
    <recommendedName>
        <fullName evidence="2">PpiC domain-containing protein</fullName>
    </recommendedName>
</protein>
<dbReference type="AlphaFoldDB" id="A0A7K1S7N4"/>
<gene>
    <name evidence="3" type="ORF">GO755_06205</name>
</gene>
<evidence type="ECO:0000313" key="3">
    <source>
        <dbReference type="EMBL" id="MVM29618.1"/>
    </source>
</evidence>
<dbReference type="PANTHER" id="PTHR47245:SF2">
    <property type="entry name" value="PEPTIDYL-PROLYL CIS-TRANS ISOMERASE HP_0175-RELATED"/>
    <property type="match status" value="1"/>
</dbReference>
<evidence type="ECO:0000313" key="4">
    <source>
        <dbReference type="Proteomes" id="UP000436006"/>
    </source>
</evidence>
<keyword evidence="4" id="KW-1185">Reference proteome</keyword>
<feature type="domain" description="PpiC" evidence="2">
    <location>
        <begin position="14"/>
        <end position="122"/>
    </location>
</feature>
<evidence type="ECO:0000256" key="1">
    <source>
        <dbReference type="PROSITE-ProRule" id="PRU00278"/>
    </source>
</evidence>